<evidence type="ECO:0000313" key="11">
    <source>
        <dbReference type="EMBL" id="GAQ07770.1"/>
    </source>
</evidence>
<dbReference type="PANTHER" id="PTHR13405">
    <property type="entry name" value="NUCLEAR PORE COMPLEX PROTEIN NUP133"/>
    <property type="match status" value="1"/>
</dbReference>
<evidence type="ECO:0000259" key="10">
    <source>
        <dbReference type="Pfam" id="PF08801"/>
    </source>
</evidence>
<dbReference type="Gene3D" id="1.20.58.1380">
    <property type="match status" value="1"/>
</dbReference>
<dbReference type="InterPro" id="IPR007187">
    <property type="entry name" value="Nucleoporin_Nup133/Nup155_C"/>
</dbReference>
<dbReference type="InterPro" id="IPR014908">
    <property type="entry name" value="Nucleoporin_Nup133/Nup155_N"/>
</dbReference>
<feature type="compositionally biased region" description="Basic and acidic residues" evidence="8">
    <location>
        <begin position="23"/>
        <end position="36"/>
    </location>
</feature>
<protein>
    <recommendedName>
        <fullName evidence="13">Nucleoporin NUP133</fullName>
    </recommendedName>
</protein>
<evidence type="ECO:0000259" key="9">
    <source>
        <dbReference type="Pfam" id="PF03177"/>
    </source>
</evidence>
<organism evidence="11 12">
    <name type="scientific">Aspergillus lentulus</name>
    <dbReference type="NCBI Taxonomy" id="293939"/>
    <lineage>
        <taxon>Eukaryota</taxon>
        <taxon>Fungi</taxon>
        <taxon>Dikarya</taxon>
        <taxon>Ascomycota</taxon>
        <taxon>Pezizomycotina</taxon>
        <taxon>Eurotiomycetes</taxon>
        <taxon>Eurotiomycetidae</taxon>
        <taxon>Eurotiales</taxon>
        <taxon>Aspergillaceae</taxon>
        <taxon>Aspergillus</taxon>
        <taxon>Aspergillus subgen. Fumigati</taxon>
    </lineage>
</organism>
<dbReference type="GO" id="GO:0017056">
    <property type="term" value="F:structural constituent of nuclear pore"/>
    <property type="evidence" value="ECO:0007669"/>
    <property type="project" value="InterPro"/>
</dbReference>
<comment type="caution">
    <text evidence="11">The sequence shown here is derived from an EMBL/GenBank/DDBJ whole genome shotgun (WGS) entry which is preliminary data.</text>
</comment>
<dbReference type="InterPro" id="IPR015943">
    <property type="entry name" value="WD40/YVTN_repeat-like_dom_sf"/>
</dbReference>
<dbReference type="Gene3D" id="2.130.10.10">
    <property type="entry name" value="YVTN repeat-like/Quinoprotein amine dehydrogenase"/>
    <property type="match status" value="1"/>
</dbReference>
<feature type="domain" description="Nucleoporin Nup133/Nup155-like C-terminal" evidence="9">
    <location>
        <begin position="481"/>
        <end position="1122"/>
    </location>
</feature>
<evidence type="ECO:0000256" key="2">
    <source>
        <dbReference type="ARBA" id="ARBA00005569"/>
    </source>
</evidence>
<dbReference type="Pfam" id="PF03177">
    <property type="entry name" value="Nucleoporin_C"/>
    <property type="match status" value="1"/>
</dbReference>
<feature type="region of interest" description="Disordered" evidence="8">
    <location>
        <begin position="1"/>
        <end position="91"/>
    </location>
</feature>
<evidence type="ECO:0000256" key="1">
    <source>
        <dbReference type="ARBA" id="ARBA00004259"/>
    </source>
</evidence>
<dbReference type="Pfam" id="PF08801">
    <property type="entry name" value="Nucleoporin_N"/>
    <property type="match status" value="1"/>
</dbReference>
<evidence type="ECO:0000256" key="6">
    <source>
        <dbReference type="ARBA" id="ARBA00023010"/>
    </source>
</evidence>
<accession>A0AAN4PJ75</accession>
<evidence type="ECO:0000256" key="3">
    <source>
        <dbReference type="ARBA" id="ARBA00022448"/>
    </source>
</evidence>
<evidence type="ECO:0008006" key="13">
    <source>
        <dbReference type="Google" id="ProtNLM"/>
    </source>
</evidence>
<dbReference type="GO" id="GO:0006606">
    <property type="term" value="P:protein import into nucleus"/>
    <property type="evidence" value="ECO:0007669"/>
    <property type="project" value="TreeGrafter"/>
</dbReference>
<dbReference type="EMBL" id="BCLY01000009">
    <property type="protein sequence ID" value="GAQ07770.1"/>
    <property type="molecule type" value="Genomic_DNA"/>
</dbReference>
<dbReference type="FunFam" id="1.20.58.1380:FF:000003">
    <property type="entry name" value="Nuclear pore complex subunit Nup133, putative"/>
    <property type="match status" value="1"/>
</dbReference>
<feature type="compositionally biased region" description="Basic and acidic residues" evidence="8">
    <location>
        <begin position="54"/>
        <end position="65"/>
    </location>
</feature>
<dbReference type="InterPro" id="IPR037624">
    <property type="entry name" value="Nup133-like"/>
</dbReference>
<keyword evidence="6" id="KW-0811">Translocation</keyword>
<dbReference type="GO" id="GO:0016973">
    <property type="term" value="P:poly(A)+ mRNA export from nucleus"/>
    <property type="evidence" value="ECO:0007669"/>
    <property type="project" value="TreeGrafter"/>
</dbReference>
<evidence type="ECO:0000256" key="7">
    <source>
        <dbReference type="ARBA" id="ARBA00023242"/>
    </source>
</evidence>
<dbReference type="PANTHER" id="PTHR13405:SF11">
    <property type="entry name" value="NUCLEAR PORE COMPLEX PROTEIN NUP133"/>
    <property type="match status" value="1"/>
</dbReference>
<evidence type="ECO:0000313" key="12">
    <source>
        <dbReference type="Proteomes" id="UP000051487"/>
    </source>
</evidence>
<dbReference type="GO" id="GO:0000972">
    <property type="term" value="P:transcription-dependent tethering of RNA polymerase II gene DNA at nuclear periphery"/>
    <property type="evidence" value="ECO:0007669"/>
    <property type="project" value="TreeGrafter"/>
</dbReference>
<dbReference type="Proteomes" id="UP000051487">
    <property type="component" value="Unassembled WGS sequence"/>
</dbReference>
<keyword evidence="3" id="KW-0813">Transport</keyword>
<evidence type="ECO:0000256" key="4">
    <source>
        <dbReference type="ARBA" id="ARBA00022816"/>
    </source>
</evidence>
<reference evidence="11 12" key="1">
    <citation type="submission" date="2015-11" db="EMBL/GenBank/DDBJ databases">
        <title>Aspergillus lentulus strain IFM 54703T.</title>
        <authorList>
            <person name="Kusuya Y."/>
            <person name="Sakai K."/>
            <person name="Kamei K."/>
            <person name="Takahashi H."/>
            <person name="Yaguchi T."/>
        </authorList>
    </citation>
    <scope>NUCLEOTIDE SEQUENCE [LARGE SCALE GENOMIC DNA]</scope>
    <source>
        <strain evidence="11 12">IFM 54703</strain>
    </source>
</reference>
<feature type="domain" description="Nucleoporin Nup133/Nup155-like N-terminal" evidence="10">
    <location>
        <begin position="145"/>
        <end position="375"/>
    </location>
</feature>
<dbReference type="AlphaFoldDB" id="A0AAN4PJ75"/>
<dbReference type="GO" id="GO:0031080">
    <property type="term" value="C:nuclear pore outer ring"/>
    <property type="evidence" value="ECO:0007669"/>
    <property type="project" value="TreeGrafter"/>
</dbReference>
<keyword evidence="4" id="KW-0509">mRNA transport</keyword>
<keyword evidence="5" id="KW-0653">Protein transport</keyword>
<evidence type="ECO:0000256" key="8">
    <source>
        <dbReference type="SAM" id="MobiDB-lite"/>
    </source>
</evidence>
<evidence type="ECO:0000256" key="5">
    <source>
        <dbReference type="ARBA" id="ARBA00022927"/>
    </source>
</evidence>
<gene>
    <name evidence="11" type="ORF">ALT_5091</name>
</gene>
<sequence length="1169" mass="132066">MFVPKAGLSSVASLRNPRRRQRTSSDEYVKQPDAKRQRSALRSESPGRSLEAQSDCKKGLPRDLGLDTGDESDPTVAKKPGMQRSLPVRSLNELKRPANEVNAAVVLEELSTGRPYRMLDPLGYQDKDKVGFKVTYLACSQVNMDSQGRPNVMANFLRNSSSSSGLLNGIKSVFSGGCWRKDVAAVKAARSHQRGQRDIIVGTTTGVFEIWDTHWSNGSIMKKQFDIRQDLCRSLGRKHTEAAGDTDLKIIDFALMSSGDDAQGLQHSGAESWRLCLVVAPSRETSHLNFSPTLSDAPQPNIKLHVATVSQTAFLVIGQSVLLLSLVSYGDSPTSQLLLDSDRLPSPFNDHVTFRSGADYKLLGSGCEDELVRPRQSAGSEIEDAQITAKTKIEQAVFYGTRPGNPLDLTDKGGFDFSSQEIEEAALEICGELLRSTSHYIPATSFTLDQNLRLRAKALDDLASLLLQHKKPLRRQTWYELLWSAEKLAAQRALWKLEDKARRAMGQGNTFLAHVIGSMNEKFKTKSEYQEDKDNVRDWFLFDTFRMEHIIPWIFKGLKLQKGISTKQGRRVLEDIAQASELSLAVLETAFRFRDEHARQYGLEDEHMEDGVLTSGYDGLSEFWTSQGIVYLETGHLLDLELDTCRAWTQQTTASLDLREQQFVRQIAENSARQLRVLSLMHYERVRWLSSQDDPKSVDEGIELEQTHTKQRRWQLFKLAGIGQLEEAISLAEKFQDMGALVELIIELQDQTLADSEHAGNVTNYESEQLSRRISTYFEKFGEPWADAFFTRQISMGQSEILFTMRRFQPFINRFLHKNPTYARLCWINDAIGEDDYEAAARSLETLALERESDLWCHRVELSLSKLATLAAWEESSATGKPILGNEIRRLEDLAELDAVQEVVYAYIMPALQGAIDQKAETELAIDQFGKFVNDTPSLHEVLSVLLTKVISRQILGVDQLIDLLTLIDGGQVSEETQNEFFGKEFYLALRVIRLNSSTQEGPLYHVPLQKLVWRRCMIRDDWQFERNADNTDHQSEDHIHCVSLLRTLTLCLRDKHCADADPRSLYVPSSPLDVVLNESDLDFILSSYPQEQRGRICRDLSRENDILRQRIEEGKLEFWYRKLLISVEEAVASSANHSTGAMVQFSDGLLAHYSGTGTPSTKAQLSWL</sequence>
<name>A0AAN4PJ75_ASPLE</name>
<proteinExistence type="inferred from homology"/>
<keyword evidence="7" id="KW-0539">Nucleus</keyword>
<comment type="subcellular location">
    <subcellularLocation>
        <location evidence="1">Nucleus envelope</location>
    </subcellularLocation>
</comment>
<comment type="similarity">
    <text evidence="2">Belongs to the nucleoporin Nup133 family.</text>
</comment>